<sequence>MSAKCDDHDLNVPSKPTDASFRSSIGNIWEHALRKQGEARSAIVPKTLISPDDMQVVNLVPQDAGHPLYVEANKALRTEFLKDYMILEPIDPNDARMSSADGLIVENLSGKSMIFKKSDDGKTSVNGVEIKRQMTLSDGTQTYSLKGLLFNHREKV</sequence>
<accession>A0AAV2R5X5</accession>
<dbReference type="AlphaFoldDB" id="A0AAV2R5X5"/>
<dbReference type="EMBL" id="CAXKWB010016533">
    <property type="protein sequence ID" value="CAL4116443.1"/>
    <property type="molecule type" value="Genomic_DNA"/>
</dbReference>
<comment type="caution">
    <text evidence="1">The sequence shown here is derived from an EMBL/GenBank/DDBJ whole genome shotgun (WGS) entry which is preliminary data.</text>
</comment>
<dbReference type="Proteomes" id="UP001497623">
    <property type="component" value="Unassembled WGS sequence"/>
</dbReference>
<evidence type="ECO:0000313" key="2">
    <source>
        <dbReference type="Proteomes" id="UP001497623"/>
    </source>
</evidence>
<protein>
    <submittedName>
        <fullName evidence="1">Uncharacterized protein</fullName>
    </submittedName>
</protein>
<gene>
    <name evidence="1" type="ORF">MNOR_LOCUS20977</name>
</gene>
<organism evidence="1 2">
    <name type="scientific">Meganyctiphanes norvegica</name>
    <name type="common">Northern krill</name>
    <name type="synonym">Thysanopoda norvegica</name>
    <dbReference type="NCBI Taxonomy" id="48144"/>
    <lineage>
        <taxon>Eukaryota</taxon>
        <taxon>Metazoa</taxon>
        <taxon>Ecdysozoa</taxon>
        <taxon>Arthropoda</taxon>
        <taxon>Crustacea</taxon>
        <taxon>Multicrustacea</taxon>
        <taxon>Malacostraca</taxon>
        <taxon>Eumalacostraca</taxon>
        <taxon>Eucarida</taxon>
        <taxon>Euphausiacea</taxon>
        <taxon>Euphausiidae</taxon>
        <taxon>Meganyctiphanes</taxon>
    </lineage>
</organism>
<name>A0AAV2R5X5_MEGNR</name>
<keyword evidence="2" id="KW-1185">Reference proteome</keyword>
<reference evidence="1 2" key="1">
    <citation type="submission" date="2024-05" db="EMBL/GenBank/DDBJ databases">
        <authorList>
            <person name="Wallberg A."/>
        </authorList>
    </citation>
    <scope>NUCLEOTIDE SEQUENCE [LARGE SCALE GENOMIC DNA]</scope>
</reference>
<proteinExistence type="predicted"/>
<evidence type="ECO:0000313" key="1">
    <source>
        <dbReference type="EMBL" id="CAL4116443.1"/>
    </source>
</evidence>
<feature type="non-terminal residue" evidence="1">
    <location>
        <position position="156"/>
    </location>
</feature>